<sequence>MSTELATTTPGQGAMSLPDKMRYAEALASASLLPAQYREKPGNVLLAMELGDALGIPPIQAINDVHVIEGKPSASANLIGAMVRKAGHKLRVSGDDSYATAQIIRADDPDFTFEVTWTLDRAKTAGLLPGKPTSNWAKYPAAMLKARAITECARAATPDALYGVIYTPEELGSTVTEDGVPVANPNPRPAAQPADPQGGGSKIAQARQRAQSQGKAASAPSAPSPATAEPEAPQEPAAPAEPMCDQGMWKQISHALDQLDVTAAADKVSTVSDMIGRQITRGGEMTAAEARSVIDALDPTAGGDGVVDAEVVDEDGVA</sequence>
<dbReference type="EMBL" id="JBDXMX010000001">
    <property type="protein sequence ID" value="MEO9246430.1"/>
    <property type="molecule type" value="Genomic_DNA"/>
</dbReference>
<feature type="region of interest" description="Disordered" evidence="1">
    <location>
        <begin position="175"/>
        <end position="242"/>
    </location>
</feature>
<keyword evidence="3" id="KW-1185">Reference proteome</keyword>
<evidence type="ECO:0000256" key="1">
    <source>
        <dbReference type="SAM" id="MobiDB-lite"/>
    </source>
</evidence>
<dbReference type="RefSeq" id="WP_347918456.1">
    <property type="nucleotide sequence ID" value="NZ_JBDXMX010000001.1"/>
</dbReference>
<gene>
    <name evidence="2" type="ORF">ABDK96_01900</name>
</gene>
<evidence type="ECO:0000313" key="3">
    <source>
        <dbReference type="Proteomes" id="UP001484097"/>
    </source>
</evidence>
<organism evidence="2 3">
    <name type="scientific">Citricoccus nitrophenolicus</name>
    <dbReference type="NCBI Taxonomy" id="863575"/>
    <lineage>
        <taxon>Bacteria</taxon>
        <taxon>Bacillati</taxon>
        <taxon>Actinomycetota</taxon>
        <taxon>Actinomycetes</taxon>
        <taxon>Micrococcales</taxon>
        <taxon>Micrococcaceae</taxon>
        <taxon>Citricoccus</taxon>
    </lineage>
</organism>
<comment type="caution">
    <text evidence="2">The sequence shown here is derived from an EMBL/GenBank/DDBJ whole genome shotgun (WGS) entry which is preliminary data.</text>
</comment>
<feature type="compositionally biased region" description="Low complexity" evidence="1">
    <location>
        <begin position="216"/>
        <end position="242"/>
    </location>
</feature>
<accession>A0ABV0IFY5</accession>
<dbReference type="Proteomes" id="UP001484097">
    <property type="component" value="Unassembled WGS sequence"/>
</dbReference>
<protein>
    <submittedName>
        <fullName evidence="2">Uncharacterized protein</fullName>
    </submittedName>
</protein>
<reference evidence="2 3" key="1">
    <citation type="submission" date="2024-05" db="EMBL/GenBank/DDBJ databases">
        <authorList>
            <person name="Yi C."/>
        </authorList>
    </citation>
    <scope>NUCLEOTIDE SEQUENCE [LARGE SCALE GENOMIC DNA]</scope>
    <source>
        <strain evidence="2 3">XS13</strain>
    </source>
</reference>
<proteinExistence type="predicted"/>
<evidence type="ECO:0000313" key="2">
    <source>
        <dbReference type="EMBL" id="MEO9246430.1"/>
    </source>
</evidence>
<name>A0ABV0IFY5_9MICC</name>